<evidence type="ECO:0000256" key="1">
    <source>
        <dbReference type="SAM" id="MobiDB-lite"/>
    </source>
</evidence>
<dbReference type="EMBL" id="WWBZ02000022">
    <property type="protein sequence ID" value="KAF4308719.1"/>
    <property type="molecule type" value="Genomic_DNA"/>
</dbReference>
<proteinExistence type="predicted"/>
<gene>
    <name evidence="2" type="ORF">GTA08_BOTSDO03927</name>
</gene>
<dbReference type="Proteomes" id="UP000572817">
    <property type="component" value="Unassembled WGS sequence"/>
</dbReference>
<keyword evidence="3" id="KW-1185">Reference proteome</keyword>
<feature type="compositionally biased region" description="Basic residues" evidence="1">
    <location>
        <begin position="17"/>
        <end position="30"/>
    </location>
</feature>
<protein>
    <recommendedName>
        <fullName evidence="4">F-box domain protein</fullName>
    </recommendedName>
</protein>
<reference evidence="2" key="1">
    <citation type="submission" date="2020-04" db="EMBL/GenBank/DDBJ databases">
        <title>Genome Assembly and Annotation of Botryosphaeria dothidea sdau 11-99, a Latent Pathogen of Apple Fruit Ring Rot in China.</title>
        <authorList>
            <person name="Yu C."/>
            <person name="Diao Y."/>
            <person name="Lu Q."/>
            <person name="Zhao J."/>
            <person name="Cui S."/>
            <person name="Peng C."/>
            <person name="He B."/>
            <person name="Liu H."/>
        </authorList>
    </citation>
    <scope>NUCLEOTIDE SEQUENCE [LARGE SCALE GENOMIC DNA]</scope>
    <source>
        <strain evidence="2">Sdau11-99</strain>
    </source>
</reference>
<evidence type="ECO:0000313" key="2">
    <source>
        <dbReference type="EMBL" id="KAF4308719.1"/>
    </source>
</evidence>
<organism evidence="2 3">
    <name type="scientific">Botryosphaeria dothidea</name>
    <dbReference type="NCBI Taxonomy" id="55169"/>
    <lineage>
        <taxon>Eukaryota</taxon>
        <taxon>Fungi</taxon>
        <taxon>Dikarya</taxon>
        <taxon>Ascomycota</taxon>
        <taxon>Pezizomycotina</taxon>
        <taxon>Dothideomycetes</taxon>
        <taxon>Dothideomycetes incertae sedis</taxon>
        <taxon>Botryosphaeriales</taxon>
        <taxon>Botryosphaeriaceae</taxon>
        <taxon>Botryosphaeria</taxon>
    </lineage>
</organism>
<comment type="caution">
    <text evidence="2">The sequence shown here is derived from an EMBL/GenBank/DDBJ whole genome shotgun (WGS) entry which is preliminary data.</text>
</comment>
<accession>A0A8H4IYM1</accession>
<dbReference type="OrthoDB" id="3912356at2759"/>
<sequence>MAETAAHHSGLGARLKGVLRPKKSRARLSKKPPSDSISAEIVRRNNETISKSASQLLGQDVLHSQPQPQPLLPSALHATNPDASLIDRHTGERRDITALIHGLQDSFEPGEDDILEEFDENRPPGEPLIESLPPKIWHKIADDHLSPADAASLAFANKTLANILGPGPWEALRLPENRLYRTQFLAPMDRHLPNHLLCFPCGTYHIRILPGEEELKPPHVLNPLFDCPNAQNPLLPPPRTRLTPNRNLPFTFVQLTTRAARYGPQYGIPVDNLFRRWKDSASGWSHQTRYYVINGHFYIRVVSSAFSPAGLPPSGQRHLLYSREDYTPYFSVCAHWRDGELMNLCKCALNHIPKARQGNGPEQQLARKVDQRRHAPTANQVVSQCTECKAIRRCTECPTEYLIELKLAEDKSDPWQKFKQSISVTRWSDLGDGTTPASSEWAAVNGEAEYDSFKAIGKRAISGIFESQIGDFMPYQGVKSLNPKGIKKGEEGNSWY</sequence>
<feature type="region of interest" description="Disordered" evidence="1">
    <location>
        <begin position="1"/>
        <end position="41"/>
    </location>
</feature>
<dbReference type="AlphaFoldDB" id="A0A8H4IYM1"/>
<name>A0A8H4IYM1_9PEZI</name>
<evidence type="ECO:0000313" key="3">
    <source>
        <dbReference type="Proteomes" id="UP000572817"/>
    </source>
</evidence>
<evidence type="ECO:0008006" key="4">
    <source>
        <dbReference type="Google" id="ProtNLM"/>
    </source>
</evidence>